<dbReference type="PANTHER" id="PTHR43479">
    <property type="entry name" value="ACREF/ENVCD OPERON REPRESSOR-RELATED"/>
    <property type="match status" value="1"/>
</dbReference>
<dbReference type="GO" id="GO:0003677">
    <property type="term" value="F:DNA binding"/>
    <property type="evidence" value="ECO:0007669"/>
    <property type="project" value="UniProtKB-UniRule"/>
</dbReference>
<dbReference type="PANTHER" id="PTHR43479:SF11">
    <property type="entry name" value="ACREF_ENVCD OPERON REPRESSOR-RELATED"/>
    <property type="match status" value="1"/>
</dbReference>
<evidence type="ECO:0000256" key="1">
    <source>
        <dbReference type="ARBA" id="ARBA00023125"/>
    </source>
</evidence>
<gene>
    <name evidence="4" type="ORF">SAMN04488096_10641</name>
</gene>
<evidence type="ECO:0000313" key="5">
    <source>
        <dbReference type="Proteomes" id="UP000184225"/>
    </source>
</evidence>
<evidence type="ECO:0000313" key="4">
    <source>
        <dbReference type="EMBL" id="SHI94931.1"/>
    </source>
</evidence>
<dbReference type="RefSeq" id="WP_073151148.1">
    <property type="nucleotide sequence ID" value="NZ_FQYY01000006.1"/>
</dbReference>
<protein>
    <submittedName>
        <fullName evidence="4">Transcriptional regulator, TetR family</fullName>
    </submittedName>
</protein>
<proteinExistence type="predicted"/>
<keyword evidence="1 2" id="KW-0238">DNA-binding</keyword>
<dbReference type="Pfam" id="PF00440">
    <property type="entry name" value="TetR_N"/>
    <property type="match status" value="1"/>
</dbReference>
<dbReference type="SUPFAM" id="SSF46689">
    <property type="entry name" value="Homeodomain-like"/>
    <property type="match status" value="1"/>
</dbReference>
<dbReference type="InterPro" id="IPR001647">
    <property type="entry name" value="HTH_TetR"/>
</dbReference>
<dbReference type="PROSITE" id="PS50977">
    <property type="entry name" value="HTH_TETR_2"/>
    <property type="match status" value="1"/>
</dbReference>
<feature type="domain" description="HTH tetR-type" evidence="3">
    <location>
        <begin position="8"/>
        <end position="68"/>
    </location>
</feature>
<name>A0A1M6FBA6_9FLAO</name>
<dbReference type="InterPro" id="IPR050624">
    <property type="entry name" value="HTH-type_Tx_Regulator"/>
</dbReference>
<dbReference type="Proteomes" id="UP000184225">
    <property type="component" value="Unassembled WGS sequence"/>
</dbReference>
<dbReference type="PRINTS" id="PR00455">
    <property type="entry name" value="HTHTETR"/>
</dbReference>
<dbReference type="InterPro" id="IPR009057">
    <property type="entry name" value="Homeodomain-like_sf"/>
</dbReference>
<keyword evidence="5" id="KW-1185">Reference proteome</keyword>
<dbReference type="EMBL" id="FQYY01000006">
    <property type="protein sequence ID" value="SHI94931.1"/>
    <property type="molecule type" value="Genomic_DNA"/>
</dbReference>
<evidence type="ECO:0000256" key="2">
    <source>
        <dbReference type="PROSITE-ProRule" id="PRU00335"/>
    </source>
</evidence>
<dbReference type="Gene3D" id="1.10.10.60">
    <property type="entry name" value="Homeodomain-like"/>
    <property type="match status" value="1"/>
</dbReference>
<reference evidence="4 5" key="1">
    <citation type="submission" date="2016-11" db="EMBL/GenBank/DDBJ databases">
        <authorList>
            <person name="Jaros S."/>
            <person name="Januszkiewicz K."/>
            <person name="Wedrychowicz H."/>
        </authorList>
    </citation>
    <scope>NUCLEOTIDE SEQUENCE [LARGE SCALE GENOMIC DNA]</scope>
    <source>
        <strain evidence="4 5">DSM 21425</strain>
    </source>
</reference>
<dbReference type="Gene3D" id="1.10.357.10">
    <property type="entry name" value="Tetracycline Repressor, domain 2"/>
    <property type="match status" value="1"/>
</dbReference>
<dbReference type="OrthoDB" id="9789566at2"/>
<dbReference type="AlphaFoldDB" id="A0A1M6FBA6"/>
<organism evidence="4 5">
    <name type="scientific">Mesonia phycicola</name>
    <dbReference type="NCBI Taxonomy" id="579105"/>
    <lineage>
        <taxon>Bacteria</taxon>
        <taxon>Pseudomonadati</taxon>
        <taxon>Bacteroidota</taxon>
        <taxon>Flavobacteriia</taxon>
        <taxon>Flavobacteriales</taxon>
        <taxon>Flavobacteriaceae</taxon>
        <taxon>Mesonia</taxon>
    </lineage>
</organism>
<accession>A0A1M6FBA6</accession>
<dbReference type="STRING" id="579105.SAMN04488096_10641"/>
<evidence type="ECO:0000259" key="3">
    <source>
        <dbReference type="PROSITE" id="PS50977"/>
    </source>
</evidence>
<sequence length="198" mass="22928">MSKISKDEFVKNQILEGAKEVFRKYGYKNAKMEQIAKESGKGRSTLYYYYESKEAVFKAFVTDFNQPLFNSLKTKLTPTNTLEKNCLTYIQAHFENTANGIETYGAILNDLKQDIGFVAAILLQIRQQDLDVIKSFLVWAIEKEEIKPIEESNLNFLATVILNTKESVKKEYFIYETIQGDPIKRLKWITKLLINSLK</sequence>
<feature type="DNA-binding region" description="H-T-H motif" evidence="2">
    <location>
        <begin position="31"/>
        <end position="50"/>
    </location>
</feature>